<feature type="signal peptide" evidence="1">
    <location>
        <begin position="1"/>
        <end position="29"/>
    </location>
</feature>
<evidence type="ECO:0000313" key="3">
    <source>
        <dbReference type="EMBL" id="BCJ36294.1"/>
    </source>
</evidence>
<gene>
    <name evidence="3" type="ORF">Athai_37970</name>
</gene>
<evidence type="ECO:0000259" key="2">
    <source>
        <dbReference type="Pfam" id="PF13088"/>
    </source>
</evidence>
<dbReference type="Proteomes" id="UP000611640">
    <property type="component" value="Chromosome"/>
</dbReference>
<keyword evidence="1" id="KW-0732">Signal</keyword>
<dbReference type="InterPro" id="IPR011040">
    <property type="entry name" value="Sialidase"/>
</dbReference>
<dbReference type="PANTHER" id="PTHR38792:SF3">
    <property type="entry name" value="BNR_ASP-BOX REPEAT DOMAIN PROTEIN (AFU_ORTHOLOGUE AFUA_7G06430)-RELATED"/>
    <property type="match status" value="1"/>
</dbReference>
<name>A0A7R7DR10_9ACTN</name>
<dbReference type="Pfam" id="PF13088">
    <property type="entry name" value="BNR_2"/>
    <property type="match status" value="1"/>
</dbReference>
<dbReference type="EMBL" id="AP023355">
    <property type="protein sequence ID" value="BCJ36294.1"/>
    <property type="molecule type" value="Genomic_DNA"/>
</dbReference>
<dbReference type="PROSITE" id="PS51318">
    <property type="entry name" value="TAT"/>
    <property type="match status" value="1"/>
</dbReference>
<keyword evidence="4" id="KW-1185">Reference proteome</keyword>
<dbReference type="KEGG" id="atl:Athai_37970"/>
<proteinExistence type="predicted"/>
<dbReference type="RefSeq" id="WP_203962691.1">
    <property type="nucleotide sequence ID" value="NZ_AP023355.1"/>
</dbReference>
<protein>
    <recommendedName>
        <fullName evidence="2">Sialidase domain-containing protein</fullName>
    </recommendedName>
</protein>
<evidence type="ECO:0000256" key="1">
    <source>
        <dbReference type="SAM" id="SignalP"/>
    </source>
</evidence>
<dbReference type="AlphaFoldDB" id="A0A7R7DR10"/>
<dbReference type="Gene3D" id="2.120.10.10">
    <property type="match status" value="1"/>
</dbReference>
<evidence type="ECO:0000313" key="4">
    <source>
        <dbReference type="Proteomes" id="UP000611640"/>
    </source>
</evidence>
<feature type="chain" id="PRO_5038831207" description="Sialidase domain-containing protein" evidence="1">
    <location>
        <begin position="30"/>
        <end position="401"/>
    </location>
</feature>
<reference evidence="3 4" key="1">
    <citation type="submission" date="2020-08" db="EMBL/GenBank/DDBJ databases">
        <title>Whole genome shotgun sequence of Actinocatenispora thailandica NBRC 105041.</title>
        <authorList>
            <person name="Komaki H."/>
            <person name="Tamura T."/>
        </authorList>
    </citation>
    <scope>NUCLEOTIDE SEQUENCE [LARGE SCALE GENOMIC DNA]</scope>
    <source>
        <strain evidence="3 4">NBRC 105041</strain>
    </source>
</reference>
<feature type="domain" description="Sialidase" evidence="2">
    <location>
        <begin position="73"/>
        <end position="249"/>
    </location>
</feature>
<accession>A0A7R7DR10</accession>
<dbReference type="InterPro" id="IPR006311">
    <property type="entry name" value="TAT_signal"/>
</dbReference>
<dbReference type="InterPro" id="IPR036278">
    <property type="entry name" value="Sialidase_sf"/>
</dbReference>
<dbReference type="SUPFAM" id="SSF50939">
    <property type="entry name" value="Sialidases"/>
    <property type="match status" value="1"/>
</dbReference>
<dbReference type="CDD" id="cd15482">
    <property type="entry name" value="Sialidase_non-viral"/>
    <property type="match status" value="1"/>
</dbReference>
<organism evidence="3 4">
    <name type="scientific">Actinocatenispora thailandica</name>
    <dbReference type="NCBI Taxonomy" id="227318"/>
    <lineage>
        <taxon>Bacteria</taxon>
        <taxon>Bacillati</taxon>
        <taxon>Actinomycetota</taxon>
        <taxon>Actinomycetes</taxon>
        <taxon>Micromonosporales</taxon>
        <taxon>Micromonosporaceae</taxon>
        <taxon>Actinocatenispora</taxon>
    </lineage>
</organism>
<sequence>MLPAARGVARRRLLAGSAAAVGASLAASAAVPARAANAAPRRSSPMQLDLSRYVELDADFLHTQNAHYARIKRMRDGRFILFYQDSPQAWNIYCTTGRDLKHWAAPKKLFSSHKILDGADDRCYSSGDARVLDNGDILAVCSFRANHRFSLDMKLDGLMLRRSTDNGRTWQDEQVIYVGANWEPFVHQTGSGEVQVYFTHSAPKRAVENTKGSTGVAIIRSFDRGRTWTPHVTDYPYAAYRVAQQYTRTNDDGVKMFTDQMPSALQINSNGGIALAMESHLANGDYLISLAYTAHDWPVELGMDEPGPADRQNNVFLGAAPYLARFPSGATVLSYNHASRQYLRLGDSDAREFGDPTAYLPGDGYWGSTEVIGPRQLVSTMANVRSDGNKIMIGVLDLVGA</sequence>
<dbReference type="PANTHER" id="PTHR38792">
    <property type="entry name" value="BNR/ASP-BOX REPEAT DOMAIN PROTEIN (AFU_ORTHOLOGUE AFUA_7G06430)-RELATED"/>
    <property type="match status" value="1"/>
</dbReference>